<dbReference type="Proteomes" id="UP000005546">
    <property type="component" value="Unassembled WGS sequence"/>
</dbReference>
<accession>F3QRZ1</accession>
<name>F3QRZ1_9BACT</name>
<protein>
    <submittedName>
        <fullName evidence="1">Uncharacterized protein</fullName>
    </submittedName>
</protein>
<dbReference type="AlphaFoldDB" id="F3QRZ1"/>
<dbReference type="HOGENOM" id="CLU_3155940_0_0_10"/>
<organism evidence="1 2">
    <name type="scientific">Paraprevotella xylaniphila YIT 11841</name>
    <dbReference type="NCBI Taxonomy" id="762982"/>
    <lineage>
        <taxon>Bacteria</taxon>
        <taxon>Pseudomonadati</taxon>
        <taxon>Bacteroidota</taxon>
        <taxon>Bacteroidia</taxon>
        <taxon>Bacteroidales</taxon>
        <taxon>Prevotellaceae</taxon>
        <taxon>Paraprevotella</taxon>
    </lineage>
</organism>
<evidence type="ECO:0000313" key="1">
    <source>
        <dbReference type="EMBL" id="EGG55554.1"/>
    </source>
</evidence>
<evidence type="ECO:0000313" key="2">
    <source>
        <dbReference type="Proteomes" id="UP000005546"/>
    </source>
</evidence>
<proteinExistence type="predicted"/>
<dbReference type="STRING" id="762982.HMPREF9442_00946"/>
<sequence>MEMDRNTLQHTDVGLPTGNMFEQVRSKIMTVRETVVILDADIAELYVV</sequence>
<dbReference type="EMBL" id="AFBR01000024">
    <property type="protein sequence ID" value="EGG55554.1"/>
    <property type="molecule type" value="Genomic_DNA"/>
</dbReference>
<keyword evidence="2" id="KW-1185">Reference proteome</keyword>
<reference evidence="1 2" key="1">
    <citation type="submission" date="2011-02" db="EMBL/GenBank/DDBJ databases">
        <authorList>
            <person name="Weinstock G."/>
            <person name="Sodergren E."/>
            <person name="Clifton S."/>
            <person name="Fulton L."/>
            <person name="Fulton B."/>
            <person name="Courtney L."/>
            <person name="Fronick C."/>
            <person name="Harrison M."/>
            <person name="Strong C."/>
            <person name="Farmer C."/>
            <person name="Delahaunty K."/>
            <person name="Markovic C."/>
            <person name="Hall O."/>
            <person name="Minx P."/>
            <person name="Tomlinson C."/>
            <person name="Mitreva M."/>
            <person name="Hou S."/>
            <person name="Chen J."/>
            <person name="Wollam A."/>
            <person name="Pepin K.H."/>
            <person name="Johnson M."/>
            <person name="Bhonagiri V."/>
            <person name="Zhang X."/>
            <person name="Suruliraj S."/>
            <person name="Warren W."/>
            <person name="Chinwalla A."/>
            <person name="Mardis E.R."/>
            <person name="Wilson R.K."/>
        </authorList>
    </citation>
    <scope>NUCLEOTIDE SEQUENCE [LARGE SCALE GENOMIC DNA]</scope>
    <source>
        <strain evidence="1 2">YIT 11841</strain>
    </source>
</reference>
<comment type="caution">
    <text evidence="1">The sequence shown here is derived from an EMBL/GenBank/DDBJ whole genome shotgun (WGS) entry which is preliminary data.</text>
</comment>
<gene>
    <name evidence="1" type="ORF">HMPREF9442_00946</name>
</gene>